<comment type="similarity">
    <text evidence="1">Belongs to the MecA family.</text>
</comment>
<organism evidence="2 3">
    <name type="scientific">Roseburia zhanii</name>
    <dbReference type="NCBI Taxonomy" id="2763064"/>
    <lineage>
        <taxon>Bacteria</taxon>
        <taxon>Bacillati</taxon>
        <taxon>Bacillota</taxon>
        <taxon>Clostridia</taxon>
        <taxon>Lachnospirales</taxon>
        <taxon>Lachnospiraceae</taxon>
        <taxon>Roseburia</taxon>
    </lineage>
</organism>
<protein>
    <submittedName>
        <fullName evidence="2">Adaptor protein MecA</fullName>
    </submittedName>
</protein>
<dbReference type="InterPro" id="IPR038471">
    <property type="entry name" value="MecA_C_sf"/>
</dbReference>
<dbReference type="Proteomes" id="UP000606720">
    <property type="component" value="Unassembled WGS sequence"/>
</dbReference>
<accession>A0A923LPA1</accession>
<keyword evidence="3" id="KW-1185">Reference proteome</keyword>
<dbReference type="AlphaFoldDB" id="A0A923LPA1"/>
<comment type="caution">
    <text evidence="2">The sequence shown here is derived from an EMBL/GenBank/DDBJ whole genome shotgun (WGS) entry which is preliminary data.</text>
</comment>
<gene>
    <name evidence="2" type="ORF">H8S17_04400</name>
</gene>
<proteinExistence type="inferred from homology"/>
<sequence>MKFEKMENGSLRCTLTQEDLEQNGVELEDFFSNTANAREFLEKLIRIAEDEVGYTTNGNMMSIQAAIMSEDEIVLTFSDSQVSGSEIIEHIKNMFHSSQKEAEPAQIDVKEDILSEAGGKSKDTQSEAKCDGYVYLLTFASFPSVRNFCRILPQNHLTDSRLYYLNQKKQYFLWADLNNSTKGYVYEFVAASMEYANGIEKDSARSSFLEEHADVIIKEHALEKLAQL</sequence>
<reference evidence="2" key="1">
    <citation type="submission" date="2020-08" db="EMBL/GenBank/DDBJ databases">
        <title>Genome public.</title>
        <authorList>
            <person name="Liu C."/>
            <person name="Sun Q."/>
        </authorList>
    </citation>
    <scope>NUCLEOTIDE SEQUENCE</scope>
    <source>
        <strain evidence="2">BX1005</strain>
    </source>
</reference>
<dbReference type="Gene3D" id="3.30.70.1950">
    <property type="match status" value="1"/>
</dbReference>
<evidence type="ECO:0000313" key="3">
    <source>
        <dbReference type="Proteomes" id="UP000606720"/>
    </source>
</evidence>
<dbReference type="PANTHER" id="PTHR39161:SF1">
    <property type="entry name" value="ADAPTER PROTEIN MECA 1"/>
    <property type="match status" value="1"/>
</dbReference>
<dbReference type="Pfam" id="PF05389">
    <property type="entry name" value="MecA"/>
    <property type="match status" value="1"/>
</dbReference>
<evidence type="ECO:0000256" key="1">
    <source>
        <dbReference type="ARBA" id="ARBA00005397"/>
    </source>
</evidence>
<dbReference type="RefSeq" id="WP_186866390.1">
    <property type="nucleotide sequence ID" value="NZ_JACOPH010000002.1"/>
</dbReference>
<evidence type="ECO:0000313" key="2">
    <source>
        <dbReference type="EMBL" id="MBC5713461.1"/>
    </source>
</evidence>
<name>A0A923LPA1_9FIRM</name>
<dbReference type="EMBL" id="JACOPH010000002">
    <property type="protein sequence ID" value="MBC5713461.1"/>
    <property type="molecule type" value="Genomic_DNA"/>
</dbReference>
<dbReference type="PANTHER" id="PTHR39161">
    <property type="entry name" value="ADAPTER PROTEIN MECA"/>
    <property type="match status" value="1"/>
</dbReference>
<dbReference type="InterPro" id="IPR008681">
    <property type="entry name" value="Neg-reg_MecA"/>
</dbReference>